<organism evidence="3 4">
    <name type="scientific">Metabacillus sediminis</name>
    <dbReference type="NCBI Taxonomy" id="3117746"/>
    <lineage>
        <taxon>Bacteria</taxon>
        <taxon>Bacillati</taxon>
        <taxon>Bacillota</taxon>
        <taxon>Bacilli</taxon>
        <taxon>Bacillales</taxon>
        <taxon>Bacillaceae</taxon>
        <taxon>Metabacillus</taxon>
    </lineage>
</organism>
<dbReference type="Pfam" id="PF12706">
    <property type="entry name" value="Lactamase_B_2"/>
    <property type="match status" value="1"/>
</dbReference>
<evidence type="ECO:0000259" key="2">
    <source>
        <dbReference type="SMART" id="SM00849"/>
    </source>
</evidence>
<dbReference type="CDD" id="cd07716">
    <property type="entry name" value="RNaseZ_short-form-like_MBL-fold"/>
    <property type="match status" value="1"/>
</dbReference>
<dbReference type="PANTHER" id="PTHR46018">
    <property type="entry name" value="ZINC PHOSPHODIESTERASE ELAC PROTEIN 1"/>
    <property type="match status" value="1"/>
</dbReference>
<dbReference type="Proteomes" id="UP001377337">
    <property type="component" value="Chromosome"/>
</dbReference>
<feature type="domain" description="Metallo-beta-lactamase" evidence="2">
    <location>
        <begin position="18"/>
        <end position="211"/>
    </location>
</feature>
<keyword evidence="4" id="KW-1185">Reference proteome</keyword>
<dbReference type="InterPro" id="IPR036866">
    <property type="entry name" value="RibonucZ/Hydroxyglut_hydro"/>
</dbReference>
<evidence type="ECO:0000313" key="4">
    <source>
        <dbReference type="Proteomes" id="UP001377337"/>
    </source>
</evidence>
<gene>
    <name evidence="3" type="ORF">WCV65_06180</name>
</gene>
<proteinExistence type="predicted"/>
<dbReference type="SMART" id="SM00849">
    <property type="entry name" value="Lactamase_B"/>
    <property type="match status" value="1"/>
</dbReference>
<sequence>MKLTVIGHWGGFPGPGEASSGYLLQKDGFNLLIDCGSAVVSQLQFYIPLKELDAVLISHYHHDHAADVGPLQYGRLVAGYLEEDIPVLPIYGHNGDKEGFSRLTYKQATLGNVYHPNEKLEIGPFQISFLKTNHPAECYAFRITDGESVIVYTADSSFKEEFIPFAKGADLLISECNFYAGQDGKSAGHMNSHDAAAIARDAGVKQCILTHLPHFGNHEDLLAEAQTLYKGPLCLAAKGLTWYRDKGGNANGSNAVY</sequence>
<reference evidence="3 4" key="1">
    <citation type="submission" date="2024-02" db="EMBL/GenBank/DDBJ databases">
        <title>Seven novel Bacillus-like species.</title>
        <authorList>
            <person name="Liu G."/>
        </authorList>
    </citation>
    <scope>NUCLEOTIDE SEQUENCE [LARGE SCALE GENOMIC DNA]</scope>
    <source>
        <strain evidence="3 4">FJAT-52054</strain>
    </source>
</reference>
<accession>A0ABZ2NLQ3</accession>
<name>A0ABZ2NLQ3_9BACI</name>
<dbReference type="Gene3D" id="3.60.15.10">
    <property type="entry name" value="Ribonuclease Z/Hydroxyacylglutathione hydrolase-like"/>
    <property type="match status" value="1"/>
</dbReference>
<evidence type="ECO:0000313" key="3">
    <source>
        <dbReference type="EMBL" id="WXB98062.1"/>
    </source>
</evidence>
<dbReference type="EMBL" id="CP147407">
    <property type="protein sequence ID" value="WXB98062.1"/>
    <property type="molecule type" value="Genomic_DNA"/>
</dbReference>
<keyword evidence="1" id="KW-0862">Zinc</keyword>
<dbReference type="RefSeq" id="WP_338780904.1">
    <property type="nucleotide sequence ID" value="NZ_CP147407.1"/>
</dbReference>
<dbReference type="SUPFAM" id="SSF56281">
    <property type="entry name" value="Metallo-hydrolase/oxidoreductase"/>
    <property type="match status" value="1"/>
</dbReference>
<evidence type="ECO:0000256" key="1">
    <source>
        <dbReference type="ARBA" id="ARBA00022833"/>
    </source>
</evidence>
<protein>
    <submittedName>
        <fullName evidence="3">MBL fold metallo-hydrolase</fullName>
    </submittedName>
</protein>
<dbReference type="PANTHER" id="PTHR46018:SF4">
    <property type="entry name" value="METALLO-HYDROLASE YHFI-RELATED"/>
    <property type="match status" value="1"/>
</dbReference>
<dbReference type="InterPro" id="IPR001279">
    <property type="entry name" value="Metallo-B-lactamas"/>
</dbReference>